<dbReference type="PANTHER" id="PTHR21738">
    <property type="entry name" value="RIBOSOMAL RNA PROCESSING PROTEIN 36 HOMOLOG"/>
    <property type="match status" value="1"/>
</dbReference>
<evidence type="ECO:0000256" key="7">
    <source>
        <dbReference type="SAM" id="Coils"/>
    </source>
</evidence>
<dbReference type="OrthoDB" id="448446at2759"/>
<dbReference type="Proteomes" id="UP000070089">
    <property type="component" value="Unassembled WGS sequence"/>
</dbReference>
<dbReference type="PANTHER" id="PTHR21738:SF0">
    <property type="entry name" value="RIBOSOMAL RNA PROCESSING PROTEIN 36 HOMOLOG"/>
    <property type="match status" value="1"/>
</dbReference>
<dbReference type="GO" id="GO:0000462">
    <property type="term" value="P:maturation of SSU-rRNA from tricistronic rRNA transcript (SSU-rRNA, 5.8S rRNA, LSU-rRNA)"/>
    <property type="evidence" value="ECO:0007669"/>
    <property type="project" value="TreeGrafter"/>
</dbReference>
<feature type="region of interest" description="Disordered" evidence="8">
    <location>
        <begin position="1"/>
        <end position="20"/>
    </location>
</feature>
<keyword evidence="3 6" id="KW-0690">Ribosome biogenesis</keyword>
<sequence>MLTAPKYHSPGDLPFLRRDGENNSELDALHGCATQRSFADLLDYAPNAPPRTGIVDYDAFMDSAVPSRGSWTKEELANMPREKAANRVIPTYEQSSKKSQETLQHGDPRFIGKVNQLEVQRNYAFIGELRREELKECEAQYRALPADASEGVRETLRAKLLKLKKQVGEMKRRKAETEMREKLVKAELRAIAQGKKASFVKDKDIKRFTSESLYCASVGTRKGDRRLQKARRKQSALNL</sequence>
<organism evidence="9 10">
    <name type="scientific">Giardia duodenalis assemblage B</name>
    <dbReference type="NCBI Taxonomy" id="1394984"/>
    <lineage>
        <taxon>Eukaryota</taxon>
        <taxon>Metamonada</taxon>
        <taxon>Diplomonadida</taxon>
        <taxon>Hexamitidae</taxon>
        <taxon>Giardiinae</taxon>
        <taxon>Giardia</taxon>
    </lineage>
</organism>
<gene>
    <name evidence="9" type="ORF">QR46_2448</name>
</gene>
<dbReference type="EMBL" id="JXTI01000064">
    <property type="protein sequence ID" value="KWX13576.1"/>
    <property type="molecule type" value="Genomic_DNA"/>
</dbReference>
<evidence type="ECO:0000256" key="8">
    <source>
        <dbReference type="SAM" id="MobiDB-lite"/>
    </source>
</evidence>
<keyword evidence="7" id="KW-0175">Coiled coil</keyword>
<comment type="function">
    <text evidence="6">Component of the 90S pre-ribosome involved in the maturation of rRNAs. Required for early cleavages of the pre-RNAs in the 40S ribosomal subunit maturation pathway.</text>
</comment>
<keyword evidence="6" id="KW-0687">Ribonucleoprotein</keyword>
<dbReference type="Pfam" id="PF06102">
    <property type="entry name" value="RRP36"/>
    <property type="match status" value="1"/>
</dbReference>
<evidence type="ECO:0000313" key="10">
    <source>
        <dbReference type="Proteomes" id="UP000070089"/>
    </source>
</evidence>
<evidence type="ECO:0000256" key="3">
    <source>
        <dbReference type="ARBA" id="ARBA00022517"/>
    </source>
</evidence>
<evidence type="ECO:0000256" key="4">
    <source>
        <dbReference type="ARBA" id="ARBA00022552"/>
    </source>
</evidence>
<evidence type="ECO:0000256" key="2">
    <source>
        <dbReference type="ARBA" id="ARBA00009418"/>
    </source>
</evidence>
<feature type="coiled-coil region" evidence="7">
    <location>
        <begin position="153"/>
        <end position="180"/>
    </location>
</feature>
<keyword evidence="5 6" id="KW-0539">Nucleus</keyword>
<reference evidence="9 10" key="1">
    <citation type="journal article" date="2015" name="Mol. Biochem. Parasitol.">
        <title>Identification of polymorphic genes for use in assemblage B genotyping assays through comparative genomics of multiple assemblage B Giardia duodenalis isolates.</title>
        <authorList>
            <person name="Wielinga C."/>
            <person name="Thompson R.C."/>
            <person name="Monis P."/>
            <person name="Ryan U."/>
        </authorList>
    </citation>
    <scope>NUCLEOTIDE SEQUENCE [LARGE SCALE GENOMIC DNA]</scope>
    <source>
        <strain evidence="9 10">BAH15c1</strain>
    </source>
</reference>
<evidence type="ECO:0000256" key="6">
    <source>
        <dbReference type="RuleBase" id="RU368027"/>
    </source>
</evidence>
<protein>
    <recommendedName>
        <fullName evidence="6">rRNA biogenesis protein RRP36</fullName>
    </recommendedName>
</protein>
<evidence type="ECO:0000313" key="9">
    <source>
        <dbReference type="EMBL" id="KWX13576.1"/>
    </source>
</evidence>
<accession>A0A132NU43</accession>
<dbReference type="GO" id="GO:0030686">
    <property type="term" value="C:90S preribosome"/>
    <property type="evidence" value="ECO:0007669"/>
    <property type="project" value="TreeGrafter"/>
</dbReference>
<dbReference type="InterPro" id="IPR009292">
    <property type="entry name" value="RRP36"/>
</dbReference>
<dbReference type="GO" id="GO:0005730">
    <property type="term" value="C:nucleolus"/>
    <property type="evidence" value="ECO:0007669"/>
    <property type="project" value="UniProtKB-SubCell"/>
</dbReference>
<dbReference type="AlphaFoldDB" id="A0A132NU43"/>
<keyword evidence="4 6" id="KW-0698">rRNA processing</keyword>
<evidence type="ECO:0000256" key="5">
    <source>
        <dbReference type="ARBA" id="ARBA00023242"/>
    </source>
</evidence>
<dbReference type="VEuPathDB" id="GiardiaDB:QR46_2448"/>
<proteinExistence type="inferred from homology"/>
<comment type="caution">
    <text evidence="9">The sequence shown here is derived from an EMBL/GenBank/DDBJ whole genome shotgun (WGS) entry which is preliminary data.</text>
</comment>
<comment type="similarity">
    <text evidence="2 6">Belongs to the RRP36 family.</text>
</comment>
<name>A0A132NU43_GIAIN</name>
<comment type="subunit">
    <text evidence="6">Associates with 90S and pre-40S pre-ribosomal particles.</text>
</comment>
<evidence type="ECO:0000256" key="1">
    <source>
        <dbReference type="ARBA" id="ARBA00004604"/>
    </source>
</evidence>
<comment type="subcellular location">
    <subcellularLocation>
        <location evidence="1 6">Nucleus</location>
        <location evidence="1 6">Nucleolus</location>
    </subcellularLocation>
</comment>